<dbReference type="SUPFAM" id="SSF52172">
    <property type="entry name" value="CheY-like"/>
    <property type="match status" value="1"/>
</dbReference>
<feature type="domain" description="Response regulatory" evidence="3">
    <location>
        <begin position="9"/>
        <end position="119"/>
    </location>
</feature>
<organism evidence="4 5">
    <name type="scientific">Inquilinus limosus MP06</name>
    <dbReference type="NCBI Taxonomy" id="1398085"/>
    <lineage>
        <taxon>Bacteria</taxon>
        <taxon>Pseudomonadati</taxon>
        <taxon>Pseudomonadota</taxon>
        <taxon>Alphaproteobacteria</taxon>
        <taxon>Rhodospirillales</taxon>
        <taxon>Rhodospirillaceae</taxon>
        <taxon>Inquilinus</taxon>
    </lineage>
</organism>
<dbReference type="Gene3D" id="3.40.50.2300">
    <property type="match status" value="1"/>
</dbReference>
<comment type="caution">
    <text evidence="4">The sequence shown here is derived from an EMBL/GenBank/DDBJ whole genome shotgun (WGS) entry which is preliminary data.</text>
</comment>
<dbReference type="AlphaFoldDB" id="A0A0A0CWV2"/>
<proteinExistence type="predicted"/>
<reference evidence="4 5" key="1">
    <citation type="submission" date="2014-01" db="EMBL/GenBank/DDBJ databases">
        <title>Genome sequence determination for a cystic fibrosis isolate, Inquilinus limosus.</title>
        <authorList>
            <person name="Pino M."/>
            <person name="Di Conza J."/>
            <person name="Gutkind G."/>
        </authorList>
    </citation>
    <scope>NUCLEOTIDE SEQUENCE [LARGE SCALE GENOMIC DNA]</scope>
    <source>
        <strain evidence="4 5">MP06</strain>
    </source>
</reference>
<protein>
    <recommendedName>
        <fullName evidence="3">Response regulatory domain-containing protein</fullName>
    </recommendedName>
</protein>
<evidence type="ECO:0000313" key="5">
    <source>
        <dbReference type="Proteomes" id="UP000029995"/>
    </source>
</evidence>
<dbReference type="PROSITE" id="PS50110">
    <property type="entry name" value="RESPONSE_REGULATORY"/>
    <property type="match status" value="1"/>
</dbReference>
<dbReference type="InterPro" id="IPR001789">
    <property type="entry name" value="Sig_transdc_resp-reg_receiver"/>
</dbReference>
<gene>
    <name evidence="4" type="ORF">P409_34175</name>
</gene>
<dbReference type="PANTHER" id="PTHR44591:SF24">
    <property type="entry name" value="PROTEIN-GLUTAMATE METHYLESTERASE_PROTEIN-GLUTAMINE GLUTAMINASE 1"/>
    <property type="match status" value="1"/>
</dbReference>
<dbReference type="Pfam" id="PF00072">
    <property type="entry name" value="Response_reg"/>
    <property type="match status" value="1"/>
</dbReference>
<keyword evidence="1 2" id="KW-0597">Phosphoprotein</keyword>
<sequence>MESREPLPRVLIVEDDIWLAAMLADIAASAGVEVVGPVSTLHEAVRIASSERLDAALLDIGLGRTEVYAAADVLEERDIPFAFVTGRTEAEIELLHRGRPVWSKPFLQQQIANGLKELIGRR</sequence>
<evidence type="ECO:0000256" key="2">
    <source>
        <dbReference type="PROSITE-ProRule" id="PRU00169"/>
    </source>
</evidence>
<name>A0A0A0CWV2_9PROT</name>
<dbReference type="EMBL" id="JANX01000940">
    <property type="protein sequence ID" value="KGM30250.1"/>
    <property type="molecule type" value="Genomic_DNA"/>
</dbReference>
<evidence type="ECO:0000313" key="4">
    <source>
        <dbReference type="EMBL" id="KGM30250.1"/>
    </source>
</evidence>
<accession>A0A0A0CWV2</accession>
<dbReference type="SMART" id="SM00448">
    <property type="entry name" value="REC"/>
    <property type="match status" value="1"/>
</dbReference>
<feature type="modified residue" description="4-aspartylphosphate" evidence="2">
    <location>
        <position position="59"/>
    </location>
</feature>
<dbReference type="PANTHER" id="PTHR44591">
    <property type="entry name" value="STRESS RESPONSE REGULATOR PROTEIN 1"/>
    <property type="match status" value="1"/>
</dbReference>
<dbReference type="GO" id="GO:0000160">
    <property type="term" value="P:phosphorelay signal transduction system"/>
    <property type="evidence" value="ECO:0007669"/>
    <property type="project" value="InterPro"/>
</dbReference>
<dbReference type="InterPro" id="IPR011006">
    <property type="entry name" value="CheY-like_superfamily"/>
</dbReference>
<dbReference type="Proteomes" id="UP000029995">
    <property type="component" value="Unassembled WGS sequence"/>
</dbReference>
<evidence type="ECO:0000259" key="3">
    <source>
        <dbReference type="PROSITE" id="PS50110"/>
    </source>
</evidence>
<evidence type="ECO:0000256" key="1">
    <source>
        <dbReference type="ARBA" id="ARBA00022553"/>
    </source>
</evidence>
<dbReference type="InterPro" id="IPR050595">
    <property type="entry name" value="Bact_response_regulator"/>
</dbReference>